<dbReference type="EMBL" id="BAAART010000015">
    <property type="protein sequence ID" value="GAA2220317.1"/>
    <property type="molecule type" value="Genomic_DNA"/>
</dbReference>
<proteinExistence type="predicted"/>
<evidence type="ECO:0000259" key="1">
    <source>
        <dbReference type="PROSITE" id="PS50043"/>
    </source>
</evidence>
<dbReference type="Gene3D" id="1.10.10.10">
    <property type="entry name" value="Winged helix-like DNA-binding domain superfamily/Winged helix DNA-binding domain"/>
    <property type="match status" value="1"/>
</dbReference>
<dbReference type="Pfam" id="PF00196">
    <property type="entry name" value="GerE"/>
    <property type="match status" value="1"/>
</dbReference>
<gene>
    <name evidence="2" type="ORF">GCM10010104_07510</name>
</gene>
<dbReference type="InterPro" id="IPR000792">
    <property type="entry name" value="Tscrpt_reg_LuxR_C"/>
</dbReference>
<dbReference type="InterPro" id="IPR036388">
    <property type="entry name" value="WH-like_DNA-bd_sf"/>
</dbReference>
<comment type="caution">
    <text evidence="2">The sequence shown here is derived from an EMBL/GenBank/DDBJ whole genome shotgun (WGS) entry which is preliminary data.</text>
</comment>
<dbReference type="InterPro" id="IPR016032">
    <property type="entry name" value="Sig_transdc_resp-reg_C-effctor"/>
</dbReference>
<keyword evidence="3" id="KW-1185">Reference proteome</keyword>
<dbReference type="PROSITE" id="PS50043">
    <property type="entry name" value="HTH_LUXR_2"/>
    <property type="match status" value="1"/>
</dbReference>
<dbReference type="Proteomes" id="UP001501474">
    <property type="component" value="Unassembled WGS sequence"/>
</dbReference>
<evidence type="ECO:0000313" key="2">
    <source>
        <dbReference type="EMBL" id="GAA2220317.1"/>
    </source>
</evidence>
<dbReference type="SUPFAM" id="SSF46894">
    <property type="entry name" value="C-terminal effector domain of the bipartite response regulators"/>
    <property type="match status" value="1"/>
</dbReference>
<name>A0ABN3D5B2_9ACTN</name>
<sequence>MVPAPAPGTHLTPPERLADLTVRAREVMALAAEGRSDTEIAEDLALSPLTVRTHITGP</sequence>
<protein>
    <recommendedName>
        <fullName evidence="1">HTH luxR-type domain-containing protein</fullName>
    </recommendedName>
</protein>
<evidence type="ECO:0000313" key="3">
    <source>
        <dbReference type="Proteomes" id="UP001501474"/>
    </source>
</evidence>
<reference evidence="2 3" key="1">
    <citation type="journal article" date="2019" name="Int. J. Syst. Evol. Microbiol.">
        <title>The Global Catalogue of Microorganisms (GCM) 10K type strain sequencing project: providing services to taxonomists for standard genome sequencing and annotation.</title>
        <authorList>
            <consortium name="The Broad Institute Genomics Platform"/>
            <consortium name="The Broad Institute Genome Sequencing Center for Infectious Disease"/>
            <person name="Wu L."/>
            <person name="Ma J."/>
        </authorList>
    </citation>
    <scope>NUCLEOTIDE SEQUENCE [LARGE SCALE GENOMIC DNA]</scope>
    <source>
        <strain evidence="2 3">JCM 3053</strain>
    </source>
</reference>
<dbReference type="PRINTS" id="PR00038">
    <property type="entry name" value="HTHLUXR"/>
</dbReference>
<organism evidence="2 3">
    <name type="scientific">Streptomyces indiaensis</name>
    <dbReference type="NCBI Taxonomy" id="284033"/>
    <lineage>
        <taxon>Bacteria</taxon>
        <taxon>Bacillati</taxon>
        <taxon>Actinomycetota</taxon>
        <taxon>Actinomycetes</taxon>
        <taxon>Kitasatosporales</taxon>
        <taxon>Streptomycetaceae</taxon>
        <taxon>Streptomyces</taxon>
    </lineage>
</organism>
<accession>A0ABN3D5B2</accession>
<feature type="domain" description="HTH luxR-type" evidence="1">
    <location>
        <begin position="13"/>
        <end position="58"/>
    </location>
</feature>